<evidence type="ECO:0000256" key="5">
    <source>
        <dbReference type="ARBA" id="ARBA00023002"/>
    </source>
</evidence>
<feature type="binding site" description="axial binding residue" evidence="8">
    <location>
        <position position="425"/>
    </location>
    <ligand>
        <name>heme</name>
        <dbReference type="ChEBI" id="CHEBI:30413"/>
    </ligand>
    <ligandPart>
        <name>Fe</name>
        <dbReference type="ChEBI" id="CHEBI:18248"/>
    </ligandPart>
</feature>
<dbReference type="InterPro" id="IPR001128">
    <property type="entry name" value="Cyt_P450"/>
</dbReference>
<protein>
    <submittedName>
        <fullName evidence="10">Cytochrome P450 monooxygenase-like protein</fullName>
    </submittedName>
</protein>
<evidence type="ECO:0000256" key="4">
    <source>
        <dbReference type="ARBA" id="ARBA00022723"/>
    </source>
</evidence>
<dbReference type="Proteomes" id="UP000481861">
    <property type="component" value="Unassembled WGS sequence"/>
</dbReference>
<dbReference type="Pfam" id="PF00067">
    <property type="entry name" value="p450"/>
    <property type="match status" value="2"/>
</dbReference>
<comment type="similarity">
    <text evidence="2">Belongs to the cytochrome P450 family.</text>
</comment>
<name>A0A7C8MJY4_9PLEO</name>
<dbReference type="OrthoDB" id="1470350at2759"/>
<evidence type="ECO:0000256" key="9">
    <source>
        <dbReference type="SAM" id="Phobius"/>
    </source>
</evidence>
<evidence type="ECO:0000256" key="6">
    <source>
        <dbReference type="ARBA" id="ARBA00023004"/>
    </source>
</evidence>
<keyword evidence="4 8" id="KW-0479">Metal-binding</keyword>
<organism evidence="10 11">
    <name type="scientific">Massariosphaeria phaeospora</name>
    <dbReference type="NCBI Taxonomy" id="100035"/>
    <lineage>
        <taxon>Eukaryota</taxon>
        <taxon>Fungi</taxon>
        <taxon>Dikarya</taxon>
        <taxon>Ascomycota</taxon>
        <taxon>Pezizomycotina</taxon>
        <taxon>Dothideomycetes</taxon>
        <taxon>Pleosporomycetidae</taxon>
        <taxon>Pleosporales</taxon>
        <taxon>Pleosporales incertae sedis</taxon>
        <taxon>Massariosphaeria</taxon>
    </lineage>
</organism>
<dbReference type="InterPro" id="IPR002401">
    <property type="entry name" value="Cyt_P450_E_grp-I"/>
</dbReference>
<dbReference type="AlphaFoldDB" id="A0A7C8MJY4"/>
<feature type="transmembrane region" description="Helical" evidence="9">
    <location>
        <begin position="12"/>
        <end position="31"/>
    </location>
</feature>
<proteinExistence type="inferred from homology"/>
<sequence>MISTIAISSTPTLLCTVFIGYYIVQAVYNVFFHPLSKCPGFVVAKFSRLPSFYRACKGDRHLWIWQLHQIYGDKVRITPNEVLFLAPQAHRDIYGGKANVTRAKSYEAWDNNTGEPNTALATDMAVHARKRKILNQAFTDKALKDATIFMAYHIERWLDLLWCSWVVFDMLGDLCFGRSFEIKEPRPNPIREIPNHIETHLKIFYPILHSPFMESFVWAKPKGLDKLLHMITPHDVKMYHKFIEDSVSQRILEEKTSKDAESSRQDIFHYLCAAKDPETGKAYTEEELRAEAIMLIVAGSNTIIAILAGFWFYISRNPSAHDKLTKEIRGTFNIDECLRISPGGPSEFAREVLPGGTTVNGECFPQGVVIGSAHWAMGHNEDIFGDPGRFRPERYIPSEATGVTEDDVHRIKSYYKPFLIGPTNCVGQNVAVAEMALIIAKTMFRFELRAAPGDTLGAGHPSLGWGRRDERQFQVSDAYITVHDGPILQFRKRTV</sequence>
<dbReference type="Gene3D" id="1.10.630.10">
    <property type="entry name" value="Cytochrome P450"/>
    <property type="match status" value="1"/>
</dbReference>
<feature type="transmembrane region" description="Helical" evidence="9">
    <location>
        <begin position="292"/>
        <end position="314"/>
    </location>
</feature>
<reference evidence="10 11" key="1">
    <citation type="submission" date="2020-01" db="EMBL/GenBank/DDBJ databases">
        <authorList>
            <consortium name="DOE Joint Genome Institute"/>
            <person name="Haridas S."/>
            <person name="Albert R."/>
            <person name="Binder M."/>
            <person name="Bloem J."/>
            <person name="Labutti K."/>
            <person name="Salamov A."/>
            <person name="Andreopoulos B."/>
            <person name="Baker S.E."/>
            <person name="Barry K."/>
            <person name="Bills G."/>
            <person name="Bluhm B.H."/>
            <person name="Cannon C."/>
            <person name="Castanera R."/>
            <person name="Culley D.E."/>
            <person name="Daum C."/>
            <person name="Ezra D."/>
            <person name="Gonzalez J.B."/>
            <person name="Henrissat B."/>
            <person name="Kuo A."/>
            <person name="Liang C."/>
            <person name="Lipzen A."/>
            <person name="Lutzoni F."/>
            <person name="Magnuson J."/>
            <person name="Mondo S."/>
            <person name="Nolan M."/>
            <person name="Ohm R."/>
            <person name="Pangilinan J."/>
            <person name="Park H.-J.H."/>
            <person name="Ramirez L."/>
            <person name="Alfaro M."/>
            <person name="Sun H."/>
            <person name="Tritt A."/>
            <person name="Yoshinaga Y."/>
            <person name="Zwiers L.-H.L."/>
            <person name="Turgeon B.G."/>
            <person name="Goodwin S.B."/>
            <person name="Spatafora J.W."/>
            <person name="Crous P.W."/>
            <person name="Grigoriev I.V."/>
        </authorList>
    </citation>
    <scope>NUCLEOTIDE SEQUENCE [LARGE SCALE GENOMIC DNA]</scope>
    <source>
        <strain evidence="10 11">CBS 611.86</strain>
    </source>
</reference>
<keyword evidence="5" id="KW-0560">Oxidoreductase</keyword>
<evidence type="ECO:0000256" key="2">
    <source>
        <dbReference type="ARBA" id="ARBA00010617"/>
    </source>
</evidence>
<keyword evidence="9" id="KW-1133">Transmembrane helix</keyword>
<keyword evidence="3 8" id="KW-0349">Heme</keyword>
<dbReference type="GO" id="GO:0004497">
    <property type="term" value="F:monooxygenase activity"/>
    <property type="evidence" value="ECO:0007669"/>
    <property type="project" value="UniProtKB-KW"/>
</dbReference>
<dbReference type="PANTHER" id="PTHR24305">
    <property type="entry name" value="CYTOCHROME P450"/>
    <property type="match status" value="1"/>
</dbReference>
<evidence type="ECO:0000313" key="11">
    <source>
        <dbReference type="Proteomes" id="UP000481861"/>
    </source>
</evidence>
<evidence type="ECO:0000256" key="7">
    <source>
        <dbReference type="ARBA" id="ARBA00023033"/>
    </source>
</evidence>
<dbReference type="InterPro" id="IPR050121">
    <property type="entry name" value="Cytochrome_P450_monoxygenase"/>
</dbReference>
<keyword evidence="11" id="KW-1185">Reference proteome</keyword>
<dbReference type="InterPro" id="IPR036396">
    <property type="entry name" value="Cyt_P450_sf"/>
</dbReference>
<accession>A0A7C8MJY4</accession>
<evidence type="ECO:0000256" key="3">
    <source>
        <dbReference type="ARBA" id="ARBA00022617"/>
    </source>
</evidence>
<keyword evidence="9" id="KW-0472">Membrane</keyword>
<keyword evidence="6 8" id="KW-0408">Iron</keyword>
<dbReference type="GO" id="GO:0005506">
    <property type="term" value="F:iron ion binding"/>
    <property type="evidence" value="ECO:0007669"/>
    <property type="project" value="InterPro"/>
</dbReference>
<dbReference type="EMBL" id="JAADJZ010000001">
    <property type="protein sequence ID" value="KAF2878581.1"/>
    <property type="molecule type" value="Genomic_DNA"/>
</dbReference>
<evidence type="ECO:0000313" key="10">
    <source>
        <dbReference type="EMBL" id="KAF2878581.1"/>
    </source>
</evidence>
<comment type="caution">
    <text evidence="10">The sequence shown here is derived from an EMBL/GenBank/DDBJ whole genome shotgun (WGS) entry which is preliminary data.</text>
</comment>
<dbReference type="PRINTS" id="PR00463">
    <property type="entry name" value="EP450I"/>
</dbReference>
<dbReference type="SUPFAM" id="SSF48264">
    <property type="entry name" value="Cytochrome P450"/>
    <property type="match status" value="1"/>
</dbReference>
<dbReference type="GO" id="GO:0020037">
    <property type="term" value="F:heme binding"/>
    <property type="evidence" value="ECO:0007669"/>
    <property type="project" value="InterPro"/>
</dbReference>
<keyword evidence="7 10" id="KW-0503">Monooxygenase</keyword>
<dbReference type="GO" id="GO:0016705">
    <property type="term" value="F:oxidoreductase activity, acting on paired donors, with incorporation or reduction of molecular oxygen"/>
    <property type="evidence" value="ECO:0007669"/>
    <property type="project" value="InterPro"/>
</dbReference>
<gene>
    <name evidence="10" type="ORF">BDV95DRAFT_601232</name>
</gene>
<dbReference type="PANTHER" id="PTHR24305:SF237">
    <property type="entry name" value="CYTOCHROME P450 MONOOXYGENASE ATNE-RELATED"/>
    <property type="match status" value="1"/>
</dbReference>
<keyword evidence="9" id="KW-0812">Transmembrane</keyword>
<evidence type="ECO:0000256" key="8">
    <source>
        <dbReference type="PIRSR" id="PIRSR602401-1"/>
    </source>
</evidence>
<comment type="cofactor">
    <cofactor evidence="1 8">
        <name>heme</name>
        <dbReference type="ChEBI" id="CHEBI:30413"/>
    </cofactor>
</comment>
<evidence type="ECO:0000256" key="1">
    <source>
        <dbReference type="ARBA" id="ARBA00001971"/>
    </source>
</evidence>